<feature type="domain" description="DUF7507" evidence="5">
    <location>
        <begin position="1676"/>
        <end position="1780"/>
    </location>
</feature>
<dbReference type="InterPro" id="IPR013783">
    <property type="entry name" value="Ig-like_fold"/>
</dbReference>
<feature type="compositionally biased region" description="Polar residues" evidence="1">
    <location>
        <begin position="2518"/>
        <end position="2528"/>
    </location>
</feature>
<feature type="domain" description="DUF7507" evidence="5">
    <location>
        <begin position="1071"/>
        <end position="1175"/>
    </location>
</feature>
<dbReference type="InterPro" id="IPR006626">
    <property type="entry name" value="PbH1"/>
</dbReference>
<feature type="compositionally biased region" description="Polar residues" evidence="1">
    <location>
        <begin position="103"/>
        <end position="118"/>
    </location>
</feature>
<dbReference type="eggNOG" id="COG2373">
    <property type="taxonomic scope" value="Bacteria"/>
</dbReference>
<evidence type="ECO:0000256" key="3">
    <source>
        <dbReference type="SAM" id="SignalP"/>
    </source>
</evidence>
<dbReference type="HOGENOM" id="CLU_227759_0_0_9"/>
<dbReference type="eggNOG" id="COG1361">
    <property type="taxonomic scope" value="Bacteria"/>
</dbReference>
<dbReference type="InterPro" id="IPR051172">
    <property type="entry name" value="Chlamydia_OmcB"/>
</dbReference>
<dbReference type="NCBIfam" id="TIGR01451">
    <property type="entry name" value="B_ant_repeat"/>
    <property type="match status" value="10"/>
</dbReference>
<dbReference type="SMART" id="SM00710">
    <property type="entry name" value="PbH1"/>
    <property type="match status" value="10"/>
</dbReference>
<evidence type="ECO:0000313" key="7">
    <source>
        <dbReference type="Proteomes" id="UP000000271"/>
    </source>
</evidence>
<feature type="compositionally biased region" description="Polar residues" evidence="1">
    <location>
        <begin position="141"/>
        <end position="151"/>
    </location>
</feature>
<evidence type="ECO:0000313" key="6">
    <source>
        <dbReference type="EMBL" id="ADH98397.1"/>
    </source>
</evidence>
<dbReference type="InterPro" id="IPR047589">
    <property type="entry name" value="DUF11_rpt"/>
</dbReference>
<evidence type="ECO:0000256" key="2">
    <source>
        <dbReference type="SAM" id="Phobius"/>
    </source>
</evidence>
<evidence type="ECO:0000256" key="1">
    <source>
        <dbReference type="SAM" id="MobiDB-lite"/>
    </source>
</evidence>
<dbReference type="Proteomes" id="UP000000271">
    <property type="component" value="Chromosome"/>
</dbReference>
<dbReference type="KEGG" id="bse:Bsel_0873"/>
<feature type="chain" id="PRO_5003090863" evidence="3">
    <location>
        <begin position="29"/>
        <end position="2621"/>
    </location>
</feature>
<dbReference type="PANTHER" id="PTHR34819:SF3">
    <property type="entry name" value="CELL SURFACE PROTEIN"/>
    <property type="match status" value="1"/>
</dbReference>
<dbReference type="SUPFAM" id="SSF49478">
    <property type="entry name" value="Cna protein B-type domain"/>
    <property type="match status" value="1"/>
</dbReference>
<protein>
    <submittedName>
        <fullName evidence="6">Conserved repeat domain protein</fullName>
    </submittedName>
</protein>
<accession>D6XZM3</accession>
<dbReference type="PANTHER" id="PTHR34819">
    <property type="entry name" value="LARGE CYSTEINE-RICH PERIPLASMIC PROTEIN OMCB"/>
    <property type="match status" value="1"/>
</dbReference>
<keyword evidence="2" id="KW-1133">Transmembrane helix</keyword>
<name>D6XZM3_BACIE</name>
<feature type="domain" description="SpaA-like prealbumin fold" evidence="4">
    <location>
        <begin position="2411"/>
        <end position="2487"/>
    </location>
</feature>
<organism evidence="6 7">
    <name type="scientific">Bacillus selenitireducens (strain ATCC 700615 / DSM 15326 / MLS10)</name>
    <dbReference type="NCBI Taxonomy" id="439292"/>
    <lineage>
        <taxon>Bacteria</taxon>
        <taxon>Bacillati</taxon>
        <taxon>Bacillota</taxon>
        <taxon>Bacilli</taxon>
        <taxon>Bacillales</taxon>
        <taxon>Bacillaceae</taxon>
        <taxon>Salisediminibacterium</taxon>
    </lineage>
</organism>
<feature type="compositionally biased region" description="Acidic residues" evidence="1">
    <location>
        <begin position="2529"/>
        <end position="2538"/>
    </location>
</feature>
<feature type="region of interest" description="Disordered" evidence="1">
    <location>
        <begin position="1036"/>
        <end position="1068"/>
    </location>
</feature>
<evidence type="ECO:0000259" key="4">
    <source>
        <dbReference type="Pfam" id="PF17802"/>
    </source>
</evidence>
<keyword evidence="3" id="KW-0732">Signal</keyword>
<feature type="compositionally biased region" description="Acidic residues" evidence="1">
    <location>
        <begin position="119"/>
        <end position="129"/>
    </location>
</feature>
<dbReference type="InterPro" id="IPR041033">
    <property type="entry name" value="SpaA_PFL_dom_1"/>
</dbReference>
<dbReference type="EMBL" id="CP001791">
    <property type="protein sequence ID" value="ADH98397.1"/>
    <property type="molecule type" value="Genomic_DNA"/>
</dbReference>
<dbReference type="OrthoDB" id="38701at2"/>
<keyword evidence="2" id="KW-0812">Transmembrane</keyword>
<feature type="compositionally biased region" description="Acidic residues" evidence="1">
    <location>
        <begin position="81"/>
        <end position="102"/>
    </location>
</feature>
<feature type="compositionally biased region" description="Acidic residues" evidence="1">
    <location>
        <begin position="38"/>
        <end position="55"/>
    </location>
</feature>
<feature type="signal peptide" evidence="3">
    <location>
        <begin position="1"/>
        <end position="28"/>
    </location>
</feature>
<feature type="domain" description="DUF7507" evidence="5">
    <location>
        <begin position="2042"/>
        <end position="2146"/>
    </location>
</feature>
<feature type="domain" description="DUF7507" evidence="5">
    <location>
        <begin position="1920"/>
        <end position="2024"/>
    </location>
</feature>
<feature type="domain" description="DUF7507" evidence="5">
    <location>
        <begin position="1798"/>
        <end position="1902"/>
    </location>
</feature>
<feature type="domain" description="DUF7507" evidence="5">
    <location>
        <begin position="1432"/>
        <end position="1536"/>
    </location>
</feature>
<evidence type="ECO:0000259" key="5">
    <source>
        <dbReference type="Pfam" id="PF24346"/>
    </source>
</evidence>
<dbReference type="Pfam" id="PF24346">
    <property type="entry name" value="DUF7507"/>
    <property type="match status" value="11"/>
</dbReference>
<dbReference type="Gene3D" id="2.60.40.10">
    <property type="entry name" value="Immunoglobulins"/>
    <property type="match status" value="1"/>
</dbReference>
<gene>
    <name evidence="6" type="ordered locus">Bsel_0873</name>
</gene>
<feature type="domain" description="DUF7507" evidence="5">
    <location>
        <begin position="1554"/>
        <end position="1658"/>
    </location>
</feature>
<feature type="region of interest" description="Disordered" evidence="1">
    <location>
        <begin position="30"/>
        <end position="153"/>
    </location>
</feature>
<feature type="domain" description="DUF7507" evidence="5">
    <location>
        <begin position="1188"/>
        <end position="1292"/>
    </location>
</feature>
<keyword evidence="7" id="KW-1185">Reference proteome</keyword>
<feature type="compositionally biased region" description="Polar residues" evidence="1">
    <location>
        <begin position="1058"/>
        <end position="1068"/>
    </location>
</feature>
<dbReference type="STRING" id="439292.Bsel_0873"/>
<feature type="compositionally biased region" description="Polar residues" evidence="1">
    <location>
        <begin position="2578"/>
        <end position="2587"/>
    </location>
</feature>
<dbReference type="Pfam" id="PF17802">
    <property type="entry name" value="SpaA"/>
    <property type="match status" value="1"/>
</dbReference>
<feature type="region of interest" description="Disordered" evidence="1">
    <location>
        <begin position="2502"/>
        <end position="2587"/>
    </location>
</feature>
<feature type="domain" description="DUF7507" evidence="5">
    <location>
        <begin position="1310"/>
        <end position="1414"/>
    </location>
</feature>
<keyword evidence="2" id="KW-0472">Membrane</keyword>
<reference evidence="6" key="1">
    <citation type="submission" date="2009-10" db="EMBL/GenBank/DDBJ databases">
        <title>Complete sequence of Bacillus selenitireducens MLS10.</title>
        <authorList>
            <consortium name="US DOE Joint Genome Institute"/>
            <person name="Lucas S."/>
            <person name="Copeland A."/>
            <person name="Lapidus A."/>
            <person name="Glavina del Rio T."/>
            <person name="Dalin E."/>
            <person name="Tice H."/>
            <person name="Bruce D."/>
            <person name="Goodwin L."/>
            <person name="Pitluck S."/>
            <person name="Sims D."/>
            <person name="Brettin T."/>
            <person name="Detter J.C."/>
            <person name="Han C."/>
            <person name="Larimer F."/>
            <person name="Land M."/>
            <person name="Hauser L."/>
            <person name="Kyrpides N."/>
            <person name="Ovchinnikova G."/>
            <person name="Stolz J."/>
        </authorList>
    </citation>
    <scope>NUCLEOTIDE SEQUENCE [LARGE SCALE GENOMIC DNA]</scope>
    <source>
        <strain evidence="6">MLS10</strain>
    </source>
</reference>
<dbReference type="InterPro" id="IPR055354">
    <property type="entry name" value="DUF7507"/>
</dbReference>
<sequence>MKANRFVSWVLILLLIFPLITPAMQVTAEDNDGKGEDVELELFTEEETSLEEDGLEDRSKETNEPASDEELSSQNASSGEGNEEEETGLEENVSENDSEETNEQTADNESSQDVLSSASEEEITDDSFTSEESKDELIETADTSDSTSLVISSDDDKDQYWTGERANLRALIDISTLEEDQDGAFLEIRFPEQYIENVIASDIGLQESKTIESIDGYKVIRYNLQRITGGLQVQIPFAVVSKNGETPGGYKLPVSAALFNQDGEVLNESQELELTYNVGESRLEKSVQTTFGDTIRFESRNGVEVYGLGLDPNDPTRIDPNSDTYVNFRFRMNSSGPSRPNQTGSRFYETFTIVDTLPTGAVFDQEANPAWIYNEENHTATFISPEGSYRFPGALVEVPNLKLRFPGQAIRTNVTNRAEITAVPLNSPEDLDEPDVVSEDPITFQFGDKPLGPLFDKIVDGAIAGQQESPEPRMILDLDSEKSEEFTYKIRMRNNATVNMNNIQIRDFDLDERMMFKRVVFPTNTMFEGAFRLISIKEDGTSEVVVTDVTMPNDGLLSIDMPEDTVEFIFESLDGAYMSQSFNFFEMSVVVELKDPENVFFDENADTNRLWNYAELTTGFEGLPSDTTMVESDQDYFFLTPYDPMVQVAKDRFGGTATRFIGDIVNYRIRVFSPAVNAVHTDDSIEAQYILDLLPRGVEYVQGSSRIGYSSDHPERESAYIWPDPEVIENYKNTGRTAVKWTFSDSIPGNLTPGRFSDGERMEYFVINYQTRITALAQEGTNRNDVYMIWENNEDIKPVNSRADSMDIDGDGNTQERIAHAQATFSYTAPRETVITKRVKGSLDQAFVSNPNSGLTVPDGAGAYELIVLNSSDRDLDSFSLIDALPRVGDQRLVKNNNGVLLNRNSEYPVLLDGPIEVPDEFTVYYNTDDPVGDAAVYEAQSGWTTEVSDYRSIRGFKIVLSDGNTVGTNELITIEVPIYVEDTDTLSFNDEAVNSFALSTNQGSYIESNLVRLRVRPEAANPDLTVEKSAKVMQASENGGPGAPGAPGRPSAPLSVTGFSESETSISNLSEDRYNEIGDVIEYIIRAANTGDSVLYNVGITDDKEGLFSTSYAVFNSDGESTGNTVTNGQVTLEPGQYLQMRALYSVTAEDVEAGQIINTASGEGVPGIGEPPVNDDDDAIVYGEQTPAIALEKTADRDALVVGEDVTYTFTATNTGNVTLADVVITDPLTGLSAITYLTIDDETLEDGDAITMHPGQVLVAEAAYTVTQEDLNAGSLYNLATVSGTPEDPDAPEVSDDDDHTITGEQTPAIALEKTADRDALVVGEDVTYTFTATNTGNVTLTDVVITDPLTGLSAITYLTIDDETLEDGDAITMHPGQVLVAEATYTVTQEDLNAGSLYNLATVSGTPEDPDAPEVSDDDDHTITGEQTPAIALEKTADRDALVVGEDVTYTFTATNTGNVTLTDVVITDPLTGLSAITYLTIDDETLEDGDAITMHPGQVLVAEATYTVTQEDLNAGSLYNLATVSGTPEDPDAPEVSDDDDHTITGEQTPAIALEKTADRDALVVGEDVTYTFTATNTGNVTLTDVVITDPLTGLSAITYLTIDDETLEDGDAITMHPGQVLVAEATYTVTQEDLNAGSLYNLATVSGTPEDPDAPEVSDDDDHTITGEQTPAIALEKTADRDALVVGEDVTYTFTATNTGNVTLTDVVITDPLTGLSAITYLTIDDETLEDGDAITMHPGQVLVAEAAYTVTQEDLNAGSLYNLATVSGTPEDPDAPEVSDDDDHTITGEQTPAIALEKTADRDALVVGEDVTYTFTATNTGNVTLTDVVITDPLTGLSAITYLTIDDETLEDGDAITMHPGQVLVAEAAYTVTQEDLNAGSLYNLATVSGTPEDPDAPEVSDDDDHTITGEQTPAIALEKTADRDALVVGEDVTYTFTATNTGNVTLTDVVITDPLTGLSAITYLTIDDETLEDGDAITMHPGQVLVAEAAYTVTQEDLNAGSLYNLATVSGTPEDPDAPEVSDDDDHTITGEQTPAIALEKTADRDALVVGEDVTYTFTATNTGNVTLTDVVITDPLTGLSAITYLTIDDETLEDGDAITMHPGQVLVAEATYTVTQEDLNAGSLYNLATVSGTPEDPDAPEVSDDDDHTITGEQTPAIALEKTADRDALVVGEDVTYTFTATNTGNVTLTDVVITDPLTGLSAITYLTIDDETLEDGDAITMHPGQVLVAEAAYTVTQEDLNAGSLYNLATVSGTPEDPDAPEVSDDDDHTITGEQTPAIALEKTADRDALVVGEDVTYTFTATNTGNVTLTDVVITDPLTGLSAITYLTIDDETLEDGDAITMHPGQVLVAEAAYTVTQEDLNAGSLYNLATVSGTPEDPDAPEVSDDDDHTIGVIESNANVALTKVNEEGDRLEGAVFELRNEDGEVISSAHSTDENGQVFIYGLSDGEYSFVETKAPEGYILDETPIVFTVNTLQETLIELDVLNVREVEESTEVPETTDPVNPPESGSTTPPSNEGTDENPETEVIETPGIDETLENESSGTPEVAEEEKQSSEEDREQEVMSGSPPSAQTLPQTGSTYSWLMVITGLMLLMIGGMMVQQNGRFKKEK</sequence>
<feature type="domain" description="DUF7507" evidence="5">
    <location>
        <begin position="2286"/>
        <end position="2390"/>
    </location>
</feature>
<feature type="transmembrane region" description="Helical" evidence="2">
    <location>
        <begin position="2592"/>
        <end position="2611"/>
    </location>
</feature>
<proteinExistence type="predicted"/>
<feature type="domain" description="DUF7507" evidence="5">
    <location>
        <begin position="2164"/>
        <end position="2268"/>
    </location>
</feature>